<sequence length="149" mass="16829">MTLTNDCAALAHWLARWDLQDLPAQHDGHLSVTVDERFRLRFRRAGPYLLLQCRIRALPIDGKRAALLENLLRVSAERLYDEPFALAIDPRGEAIWLQAVEPLEVAPEHLSETIDEFVQALESLRAVAREPSHRPAPPTCHTLSLIRGA</sequence>
<dbReference type="InterPro" id="IPR010261">
    <property type="entry name" value="Tir_chaperone"/>
</dbReference>
<dbReference type="EMBL" id="CABPSI010000005">
    <property type="protein sequence ID" value="VVE48121.1"/>
    <property type="molecule type" value="Genomic_DNA"/>
</dbReference>
<accession>A0A5E4YH99</accession>
<dbReference type="Gene3D" id="3.30.1460.10">
    <property type="match status" value="1"/>
</dbReference>
<evidence type="ECO:0000313" key="2">
    <source>
        <dbReference type="Proteomes" id="UP000333828"/>
    </source>
</evidence>
<proteinExistence type="predicted"/>
<gene>
    <name evidence="1" type="ORF">PIN31115_04504</name>
</gene>
<dbReference type="Proteomes" id="UP000333828">
    <property type="component" value="Unassembled WGS sequence"/>
</dbReference>
<dbReference type="RefSeq" id="WP_150685978.1">
    <property type="nucleotide sequence ID" value="NZ_CABPSI010000005.1"/>
</dbReference>
<protein>
    <submittedName>
        <fullName evidence="1">Uncharacterized protein</fullName>
    </submittedName>
</protein>
<name>A0A5E4YH99_9BURK</name>
<dbReference type="GO" id="GO:0030254">
    <property type="term" value="P:protein secretion by the type III secretion system"/>
    <property type="evidence" value="ECO:0007669"/>
    <property type="project" value="InterPro"/>
</dbReference>
<reference evidence="1 2" key="1">
    <citation type="submission" date="2019-08" db="EMBL/GenBank/DDBJ databases">
        <authorList>
            <person name="Peeters C."/>
        </authorList>
    </citation>
    <scope>NUCLEOTIDE SEQUENCE [LARGE SCALE GENOMIC DNA]</scope>
    <source>
        <strain evidence="1 2">LMG 31115</strain>
    </source>
</reference>
<evidence type="ECO:0000313" key="1">
    <source>
        <dbReference type="EMBL" id="VVE48121.1"/>
    </source>
</evidence>
<keyword evidence="2" id="KW-1185">Reference proteome</keyword>
<dbReference type="AlphaFoldDB" id="A0A5E4YH99"/>
<dbReference type="SUPFAM" id="SSF69635">
    <property type="entry name" value="Type III secretory system chaperone-like"/>
    <property type="match status" value="1"/>
</dbReference>
<dbReference type="Pfam" id="PF05932">
    <property type="entry name" value="CesT"/>
    <property type="match status" value="1"/>
</dbReference>
<organism evidence="1 2">
    <name type="scientific">Pandoraea iniqua</name>
    <dbReference type="NCBI Taxonomy" id="2508288"/>
    <lineage>
        <taxon>Bacteria</taxon>
        <taxon>Pseudomonadati</taxon>
        <taxon>Pseudomonadota</taxon>
        <taxon>Betaproteobacteria</taxon>
        <taxon>Burkholderiales</taxon>
        <taxon>Burkholderiaceae</taxon>
        <taxon>Pandoraea</taxon>
    </lineage>
</organism>